<evidence type="ECO:0000313" key="2">
    <source>
        <dbReference type="EMBL" id="CAE7358812.1"/>
    </source>
</evidence>
<protein>
    <submittedName>
        <fullName evidence="2">Rad54b protein</fullName>
    </submittedName>
</protein>
<dbReference type="InterPro" id="IPR029058">
    <property type="entry name" value="AB_hydrolase_fold"/>
</dbReference>
<dbReference type="OrthoDB" id="415955at2759"/>
<accession>A0A812PD85</accession>
<reference evidence="2" key="1">
    <citation type="submission" date="2021-02" db="EMBL/GenBank/DDBJ databases">
        <authorList>
            <person name="Dougan E. K."/>
            <person name="Rhodes N."/>
            <person name="Thang M."/>
            <person name="Chan C."/>
        </authorList>
    </citation>
    <scope>NUCLEOTIDE SEQUENCE</scope>
</reference>
<proteinExistence type="predicted"/>
<name>A0A812PD85_9DINO</name>
<dbReference type="Gene3D" id="3.40.50.1820">
    <property type="entry name" value="alpha/beta hydrolase"/>
    <property type="match status" value="2"/>
</dbReference>
<dbReference type="InterPro" id="IPR001031">
    <property type="entry name" value="Thioesterase"/>
</dbReference>
<keyword evidence="3" id="KW-1185">Reference proteome</keyword>
<dbReference type="AlphaFoldDB" id="A0A812PD85"/>
<dbReference type="EMBL" id="CAJNDS010002169">
    <property type="protein sequence ID" value="CAE7358812.1"/>
    <property type="molecule type" value="Genomic_DNA"/>
</dbReference>
<organism evidence="2 3">
    <name type="scientific">Symbiodinium natans</name>
    <dbReference type="NCBI Taxonomy" id="878477"/>
    <lineage>
        <taxon>Eukaryota</taxon>
        <taxon>Sar</taxon>
        <taxon>Alveolata</taxon>
        <taxon>Dinophyceae</taxon>
        <taxon>Suessiales</taxon>
        <taxon>Symbiodiniaceae</taxon>
        <taxon>Symbiodinium</taxon>
    </lineage>
</organism>
<feature type="domain" description="Thioesterase" evidence="1">
    <location>
        <begin position="63"/>
        <end position="147"/>
    </location>
</feature>
<dbReference type="SUPFAM" id="SSF53474">
    <property type="entry name" value="alpha/beta-Hydrolases"/>
    <property type="match status" value="2"/>
</dbReference>
<evidence type="ECO:0000313" key="3">
    <source>
        <dbReference type="Proteomes" id="UP000604046"/>
    </source>
</evidence>
<comment type="caution">
    <text evidence="2">The sequence shown here is derived from an EMBL/GenBank/DDBJ whole genome shotgun (WGS) entry which is preliminary data.</text>
</comment>
<dbReference type="Proteomes" id="UP000604046">
    <property type="component" value="Unassembled WGS sequence"/>
</dbReference>
<dbReference type="Pfam" id="PF00975">
    <property type="entry name" value="Thioesterase"/>
    <property type="match status" value="1"/>
</dbReference>
<evidence type="ECO:0000259" key="1">
    <source>
        <dbReference type="Pfam" id="PF00975"/>
    </source>
</evidence>
<gene>
    <name evidence="2" type="primary">Rad54b</name>
    <name evidence="2" type="ORF">SNAT2548_LOCUS19201</name>
</gene>
<sequence>MLQGEQAVVQAGIVHQFRQRLTPTSSPPRAGRSNTVVLRPGSAGATRIYAVHGLDGDVMSDGSSYATLAKYLDPCRVCALVYEEEAYACDTVPALAACYNQRVLEDARRNGGLKEENPILVAGYSHGCVVAHQMACQLEEAGISVGVILFDLEVTWPPPATNSRVGGYSFLGGEAEAILLISRAFGKFEFAMKEAVELNLAKEASQSIDVDALRQRAFEALNQKGLPYELFAHIVKRSGMNIERLHYLGNPWEPPRAFAGPALMVVAPDSPEFASAREINAQYCKQMEAVTGKGSHYNMLQGEQAVVQAGIVHQFRQRLMPTSPNGATAGQALADLAPRSATEPPSVFVEGLCPLTRGVGAVLYYMHGLDGDAFGPGVTLGEVPYLLSCSVCALEYDDEAFACETVDALVKLYKARIMKDFAQRPEGEHLVLAGRSCGALLACLAALQLQEENVSCSLVILDSEVVWPSKLDTTFCYEWLGGEVEATLWLAHLGGATSFGQEQVLAAVTRGAASPVAEGPARLQTQAYGQCASQLEACGVRSLKDFRNICTLASSNAERLRQLLVPSAATLPAADRSWPFWLQDDRSAAPVEIFATGQVQK</sequence>